<comment type="caution">
    <text evidence="1">The sequence shown here is derived from an EMBL/GenBank/DDBJ whole genome shotgun (WGS) entry which is preliminary data.</text>
</comment>
<dbReference type="Proteomes" id="UP000249260">
    <property type="component" value="Unassembled WGS sequence"/>
</dbReference>
<evidence type="ECO:0000313" key="1">
    <source>
        <dbReference type="EMBL" id="RAP77814.1"/>
    </source>
</evidence>
<reference evidence="1 2" key="1">
    <citation type="submission" date="2018-06" db="EMBL/GenBank/DDBJ databases">
        <title>Paenibacillus montanisoli sp. nov., isolated from mountain area soil.</title>
        <authorList>
            <person name="Wu M."/>
        </authorList>
    </citation>
    <scope>NUCLEOTIDE SEQUENCE [LARGE SCALE GENOMIC DNA]</scope>
    <source>
        <strain evidence="1 2">RA17</strain>
    </source>
</reference>
<organism evidence="1 2">
    <name type="scientific">Paenibacillus montanisoli</name>
    <dbReference type="NCBI Taxonomy" id="2081970"/>
    <lineage>
        <taxon>Bacteria</taxon>
        <taxon>Bacillati</taxon>
        <taxon>Bacillota</taxon>
        <taxon>Bacilli</taxon>
        <taxon>Bacillales</taxon>
        <taxon>Paenibacillaceae</taxon>
        <taxon>Paenibacillus</taxon>
    </lineage>
</organism>
<evidence type="ECO:0000313" key="2">
    <source>
        <dbReference type="Proteomes" id="UP000249260"/>
    </source>
</evidence>
<dbReference type="AlphaFoldDB" id="A0A328UBU7"/>
<sequence>MAKSGKSFLFGAIAGGVIGSVTALLLAPKSGRELRKDIADGTQAVSERTVHIAGQVGDSTVRIAKQVGNGVSTAAVKAKDTASSVIDNVRSWRSGDKDESLSFIAESAEETNEFVHEAGEFAQEVGEVAQEAGEAVQETVAEGQEQVEELVQERREELQPIGY</sequence>
<proteinExistence type="predicted"/>
<dbReference type="PANTHER" id="PTHR35792">
    <property type="entry name" value="GENERAL STRESS PROTEIN"/>
    <property type="match status" value="1"/>
</dbReference>
<protein>
    <submittedName>
        <fullName evidence="1">YtxH domain-containing protein</fullName>
    </submittedName>
</protein>
<dbReference type="InterPro" id="IPR052928">
    <property type="entry name" value="Desiccation-related_membrane"/>
</dbReference>
<dbReference type="RefSeq" id="WP_112880937.1">
    <property type="nucleotide sequence ID" value="NZ_QLUW01000001.1"/>
</dbReference>
<dbReference type="OrthoDB" id="9810874at2"/>
<dbReference type="Pfam" id="PF12732">
    <property type="entry name" value="YtxH"/>
    <property type="match status" value="1"/>
</dbReference>
<gene>
    <name evidence="1" type="ORF">DL346_04985</name>
</gene>
<dbReference type="EMBL" id="QLUW01000001">
    <property type="protein sequence ID" value="RAP77814.1"/>
    <property type="molecule type" value="Genomic_DNA"/>
</dbReference>
<dbReference type="Gene3D" id="1.20.120.20">
    <property type="entry name" value="Apolipoprotein"/>
    <property type="match status" value="1"/>
</dbReference>
<name>A0A328UBU7_9BACL</name>
<keyword evidence="2" id="KW-1185">Reference proteome</keyword>
<dbReference type="InterPro" id="IPR024623">
    <property type="entry name" value="YtxH"/>
</dbReference>
<dbReference type="PANTHER" id="PTHR35792:SF1">
    <property type="entry name" value="SLL0268 PROTEIN"/>
    <property type="match status" value="1"/>
</dbReference>
<accession>A0A328UBU7</accession>